<dbReference type="Proteomes" id="UP000027284">
    <property type="component" value="Unassembled WGS sequence"/>
</dbReference>
<organism evidence="2 3">
    <name type="scientific">Thermoanaerobaculum aquaticum</name>
    <dbReference type="NCBI Taxonomy" id="1312852"/>
    <lineage>
        <taxon>Bacteria</taxon>
        <taxon>Pseudomonadati</taxon>
        <taxon>Acidobacteriota</taxon>
        <taxon>Thermoanaerobaculia</taxon>
        <taxon>Thermoanaerobaculales</taxon>
        <taxon>Thermoanaerobaculaceae</taxon>
        <taxon>Thermoanaerobaculum</taxon>
    </lineage>
</organism>
<feature type="transmembrane region" description="Helical" evidence="1">
    <location>
        <begin position="21"/>
        <end position="43"/>
    </location>
</feature>
<feature type="transmembrane region" description="Helical" evidence="1">
    <location>
        <begin position="186"/>
        <end position="204"/>
    </location>
</feature>
<reference evidence="2 3" key="1">
    <citation type="submission" date="2014-04" db="EMBL/GenBank/DDBJ databases">
        <title>The Genome Sequence of Thermoanaerobaculum aquaticum MP-01, The First Cultivated Group 23 Acidobacterium.</title>
        <authorList>
            <person name="Stamps B.W."/>
            <person name="Losey N.A."/>
            <person name="Lawson P.A."/>
            <person name="Stevenson B.S."/>
        </authorList>
    </citation>
    <scope>NUCLEOTIDE SEQUENCE [LARGE SCALE GENOMIC DNA]</scope>
    <source>
        <strain evidence="2 3">MP-01</strain>
    </source>
</reference>
<feature type="transmembrane region" description="Helical" evidence="1">
    <location>
        <begin position="55"/>
        <end position="77"/>
    </location>
</feature>
<dbReference type="PANTHER" id="PTHR43044:SF1">
    <property type="entry name" value="QUINOL:CYTOCHROME C OXIDOREDUCTASE QUINONE-BINDING SUBUNIT 2"/>
    <property type="match status" value="1"/>
</dbReference>
<feature type="transmembrane region" description="Helical" evidence="1">
    <location>
        <begin position="216"/>
        <end position="236"/>
    </location>
</feature>
<dbReference type="AlphaFoldDB" id="A0A062XMP2"/>
<feature type="transmembrane region" description="Helical" evidence="1">
    <location>
        <begin position="135"/>
        <end position="155"/>
    </location>
</feature>
<evidence type="ECO:0000256" key="1">
    <source>
        <dbReference type="SAM" id="Phobius"/>
    </source>
</evidence>
<evidence type="ECO:0000313" key="2">
    <source>
        <dbReference type="EMBL" id="KDA53832.1"/>
    </source>
</evidence>
<protein>
    <recommendedName>
        <fullName evidence="4">Quinol:cytochrome C oxidoreductase</fullName>
    </recommendedName>
</protein>
<evidence type="ECO:0000313" key="3">
    <source>
        <dbReference type="Proteomes" id="UP000027284"/>
    </source>
</evidence>
<evidence type="ECO:0008006" key="4">
    <source>
        <dbReference type="Google" id="ProtNLM"/>
    </source>
</evidence>
<dbReference type="STRING" id="1312852.EG19_02345"/>
<keyword evidence="1" id="KW-0812">Transmembrane</keyword>
<feature type="transmembrane region" description="Helical" evidence="1">
    <location>
        <begin position="327"/>
        <end position="346"/>
    </location>
</feature>
<accession>A0A062XMP2</accession>
<dbReference type="OrthoDB" id="140980at2"/>
<comment type="caution">
    <text evidence="2">The sequence shown here is derived from an EMBL/GenBank/DDBJ whole genome shotgun (WGS) entry which is preliminary data.</text>
</comment>
<dbReference type="EMBL" id="JMFG01000016">
    <property type="protein sequence ID" value="KDA53832.1"/>
    <property type="molecule type" value="Genomic_DNA"/>
</dbReference>
<keyword evidence="3" id="KW-1185">Reference proteome</keyword>
<keyword evidence="1" id="KW-0472">Membrane</keyword>
<feature type="transmembrane region" description="Helical" evidence="1">
    <location>
        <begin position="358"/>
        <end position="377"/>
    </location>
</feature>
<keyword evidence="1" id="KW-1133">Transmembrane helix</keyword>
<dbReference type="PANTHER" id="PTHR43044">
    <property type="match status" value="1"/>
</dbReference>
<proteinExistence type="predicted"/>
<gene>
    <name evidence="2" type="ORF">EG19_02345</name>
</gene>
<feature type="transmembrane region" description="Helical" evidence="1">
    <location>
        <begin position="293"/>
        <end position="315"/>
    </location>
</feature>
<sequence length="400" mass="45028">MTAIVELMLDRRSLGEVGAKLARASLGFGGVCVALAAIGAWLWEPWRERFFPAYLTAFSWVLSLTLGALFFVILQHLVRAGWSVVVRRLAEFFAAQGPLLVVLALPLLLGLHELYHWTHPEVVAADPVLLGKKPYLNLPFFLLRLVFYFAFWSWAGRYYYRTSVQQDETGDVALTETMQRRAAPVMLLYALTVTFAAFDLLMSLNPHWYSTIFGVYYFSGAVVGAFALLISAGVLLQRAGYLRRTVTREHYHDLGKLLFAFVVFWAYIAFSQFMLIWYGNIPEETTWILKRTAGGYGIIGLILLFGHFIVPFAVLLPRSVKRAPGTLFYPALWLLVVHYLDLYWLVMPEFGSATPHLVDVLLALGLGGLWLSGAARLSSRHALAPQKDPRLVESLTFENA</sequence>
<feature type="transmembrane region" description="Helical" evidence="1">
    <location>
        <begin position="257"/>
        <end position="278"/>
    </location>
</feature>
<name>A0A062XMP2_9BACT</name>
<dbReference type="RefSeq" id="WP_038048798.1">
    <property type="nucleotide sequence ID" value="NZ_JMFG01000016.1"/>
</dbReference>
<feature type="transmembrane region" description="Helical" evidence="1">
    <location>
        <begin position="89"/>
        <end position="115"/>
    </location>
</feature>